<evidence type="ECO:0000259" key="1">
    <source>
        <dbReference type="PROSITE" id="PS51272"/>
    </source>
</evidence>
<feature type="domain" description="SLH" evidence="1">
    <location>
        <begin position="10"/>
        <end position="76"/>
    </location>
</feature>
<dbReference type="Pfam" id="PF00395">
    <property type="entry name" value="SLH"/>
    <property type="match status" value="1"/>
</dbReference>
<dbReference type="InterPro" id="IPR001119">
    <property type="entry name" value="SLH_dom"/>
</dbReference>
<sequence length="197" mass="22107">MKKLVIILLIFSLFLSIPLNYGYADNVSIAEKLNKLGILTGDDNGNLNLDSYLKRQDMVVVISRLHKEESTAKSYPVVNKFDDFTEENSFYHSYISWAVNKKLIEGVGNNKFGFDEAVTVVQFQTVLLRALNYTEEAKLNESIPDIAKKIGLMEGLSHLSPKDSLTRGDMAVMIYNALNTRAKGSPLKLTEILKVDL</sequence>
<feature type="domain" description="SLH" evidence="1">
    <location>
        <begin position="78"/>
        <end position="141"/>
    </location>
</feature>
<comment type="caution">
    <text evidence="2">The sequence shown here is derived from an EMBL/GenBank/DDBJ whole genome shotgun (WGS) entry which is preliminary data.</text>
</comment>
<dbReference type="RefSeq" id="WP_135270472.1">
    <property type="nucleotide sequence ID" value="NZ_SRIB01000002.1"/>
</dbReference>
<dbReference type="EMBL" id="SRIB01000002">
    <property type="protein sequence ID" value="TFZ41484.1"/>
    <property type="molecule type" value="Genomic_DNA"/>
</dbReference>
<dbReference type="Proteomes" id="UP000298381">
    <property type="component" value="Unassembled WGS sequence"/>
</dbReference>
<protein>
    <recommendedName>
        <fullName evidence="1">SLH domain-containing protein</fullName>
    </recommendedName>
</protein>
<accession>A0A4Z0D9D7</accession>
<evidence type="ECO:0000313" key="3">
    <source>
        <dbReference type="Proteomes" id="UP000298381"/>
    </source>
</evidence>
<proteinExistence type="predicted"/>
<dbReference type="AlphaFoldDB" id="A0A4Z0D9D7"/>
<reference evidence="2 3" key="1">
    <citation type="submission" date="2019-03" db="EMBL/GenBank/DDBJ databases">
        <title>Draft genome sequence data and analysis of a Fermenting Bacterium, Soehngenia longevitae strain 1933PT, isolated from petroleum reservoir in Azerbaijan.</title>
        <authorList>
            <person name="Grouzdev D.S."/>
            <person name="Bidzhieva S.K."/>
            <person name="Sokolova D.S."/>
            <person name="Tourova T.P."/>
            <person name="Poltaraus A.B."/>
            <person name="Nazina T.N."/>
        </authorList>
    </citation>
    <scope>NUCLEOTIDE SEQUENCE [LARGE SCALE GENOMIC DNA]</scope>
    <source>
        <strain evidence="2 3">1933P</strain>
    </source>
</reference>
<organism evidence="2 3">
    <name type="scientific">Soehngenia longivitae</name>
    <dbReference type="NCBI Taxonomy" id="2562294"/>
    <lineage>
        <taxon>Bacteria</taxon>
        <taxon>Bacillati</taxon>
        <taxon>Bacillota</taxon>
        <taxon>Tissierellia</taxon>
        <taxon>Tissierellales</taxon>
        <taxon>Tissierellaceae</taxon>
        <taxon>Soehngenia</taxon>
    </lineage>
</organism>
<dbReference type="PROSITE" id="PS51272">
    <property type="entry name" value="SLH"/>
    <property type="match status" value="2"/>
</dbReference>
<keyword evidence="3" id="KW-1185">Reference proteome</keyword>
<dbReference type="OrthoDB" id="1706086at2"/>
<name>A0A4Z0D9D7_9FIRM</name>
<gene>
    <name evidence="2" type="ORF">E4100_02575</name>
</gene>
<evidence type="ECO:0000313" key="2">
    <source>
        <dbReference type="EMBL" id="TFZ41484.1"/>
    </source>
</evidence>